<reference evidence="2 3" key="1">
    <citation type="submission" date="2018-05" db="EMBL/GenBank/DDBJ databases">
        <title>Rhodohalobacter halophilus gen. nov., sp. nov., a moderately halophilic member of the family Balneolaceae.</title>
        <authorList>
            <person name="Liu Z.-W."/>
        </authorList>
    </citation>
    <scope>NUCLEOTIDE SEQUENCE [LARGE SCALE GENOMIC DNA]</scope>
    <source>
        <strain evidence="2 3">8A47</strain>
    </source>
</reference>
<gene>
    <name evidence="2" type="ORF">DDZ15_15930</name>
</gene>
<dbReference type="AlphaFoldDB" id="A0A316TKY2"/>
<evidence type="ECO:0000256" key="1">
    <source>
        <dbReference type="SAM" id="MobiDB-lite"/>
    </source>
</evidence>
<evidence type="ECO:0000313" key="3">
    <source>
        <dbReference type="Proteomes" id="UP000245533"/>
    </source>
</evidence>
<organism evidence="2 3">
    <name type="scientific">Rhodohalobacter mucosus</name>
    <dbReference type="NCBI Taxonomy" id="2079485"/>
    <lineage>
        <taxon>Bacteria</taxon>
        <taxon>Pseudomonadati</taxon>
        <taxon>Balneolota</taxon>
        <taxon>Balneolia</taxon>
        <taxon>Balneolales</taxon>
        <taxon>Balneolaceae</taxon>
        <taxon>Rhodohalobacter</taxon>
    </lineage>
</organism>
<name>A0A316TKY2_9BACT</name>
<feature type="region of interest" description="Disordered" evidence="1">
    <location>
        <begin position="1"/>
        <end position="26"/>
    </location>
</feature>
<protein>
    <submittedName>
        <fullName evidence="2">Uncharacterized protein</fullName>
    </submittedName>
</protein>
<comment type="caution">
    <text evidence="2">The sequence shown here is derived from an EMBL/GenBank/DDBJ whole genome shotgun (WGS) entry which is preliminary data.</text>
</comment>
<proteinExistence type="predicted"/>
<keyword evidence="3" id="KW-1185">Reference proteome</keyword>
<sequence length="146" mass="17119">MNPSAEQNRIAPKSNDLSVAPVHERRMPDTRQSIALPEFALLLQKELEKFKPEFSNEDAQEGNSTRFFDDFMMLLYGQNQMAREISESRPMDYDERHIMHSFHPQITNDAGFRAYLEGKDRRQSTLYMRYQNLYDSPAGTGFKRSF</sequence>
<dbReference type="EMBL" id="QGGB01000011">
    <property type="protein sequence ID" value="PWN05213.1"/>
    <property type="molecule type" value="Genomic_DNA"/>
</dbReference>
<dbReference type="Proteomes" id="UP000245533">
    <property type="component" value="Unassembled WGS sequence"/>
</dbReference>
<accession>A0A316TKY2</accession>
<dbReference type="RefSeq" id="WP_109648121.1">
    <property type="nucleotide sequence ID" value="NZ_QGGB01000011.1"/>
</dbReference>
<evidence type="ECO:0000313" key="2">
    <source>
        <dbReference type="EMBL" id="PWN05213.1"/>
    </source>
</evidence>